<feature type="compositionally biased region" description="Basic and acidic residues" evidence="11">
    <location>
        <begin position="623"/>
        <end position="652"/>
    </location>
</feature>
<dbReference type="Gene3D" id="1.10.8.60">
    <property type="match status" value="1"/>
</dbReference>
<dbReference type="AlphaFoldDB" id="A0A194QD82"/>
<name>A0A194QD82_PAPXU</name>
<evidence type="ECO:0000313" key="15">
    <source>
        <dbReference type="Proteomes" id="UP000053268"/>
    </source>
</evidence>
<comment type="subunit">
    <text evidence="10">Can homooligomerize into hexameric rings, which may be promoted by interaction with microtubules. Interacts with KATNB1, which may serve as a targeting subunit.</text>
</comment>
<proteinExistence type="inferred from homology"/>
<dbReference type="GO" id="GO:0005737">
    <property type="term" value="C:cytoplasm"/>
    <property type="evidence" value="ECO:0007669"/>
    <property type="project" value="UniProtKB-SubCell"/>
</dbReference>
<dbReference type="GO" id="GO:0051013">
    <property type="term" value="P:microtubule severing"/>
    <property type="evidence" value="ECO:0007669"/>
    <property type="project" value="UniProtKB-UniRule"/>
</dbReference>
<keyword evidence="8 10" id="KW-0206">Cytoskeleton</keyword>
<dbReference type="Proteomes" id="UP000053268">
    <property type="component" value="Unassembled WGS sequence"/>
</dbReference>
<protein>
    <recommendedName>
        <fullName evidence="10">Katanin p60 ATPase-containing subunit A1</fullName>
        <shortName evidence="10">Katanin p60 subunit A1</shortName>
        <ecNumber evidence="10">5.6.1.1</ecNumber>
    </recommendedName>
    <alternativeName>
        <fullName evidence="10">p60 katanin</fullName>
    </alternativeName>
</protein>
<comment type="subcellular location">
    <subcellularLocation>
        <location evidence="1">Cytoplasm</location>
        <location evidence="1">Cytoskeleton</location>
    </subcellularLocation>
    <subcellularLocation>
        <location evidence="10">Cytoplasm</location>
    </subcellularLocation>
    <subcellularLocation>
        <location evidence="10">Cytoplasm</location>
        <location evidence="10">Cytoskeleton</location>
        <location evidence="10">Microtubule organizing center</location>
        <location evidence="10">Centrosome</location>
    </subcellularLocation>
    <subcellularLocation>
        <location evidence="10">Cytoplasm</location>
        <location evidence="10">Cytoskeleton</location>
        <location evidence="10">Spindle pole</location>
    </subcellularLocation>
    <subcellularLocation>
        <location evidence="10">Cytoplasm</location>
        <location evidence="10">Cytoskeleton</location>
        <location evidence="10">Spindle</location>
    </subcellularLocation>
    <subcellularLocation>
        <location evidence="2">Secreted</location>
    </subcellularLocation>
    <text evidence="10">Predominantly cytoplasmic. Also localized to the interphase centrosome and the mitotic spindle poles. Enhanced recruitment to the mitotic spindle poles requires microtubules and interaction with KATNB1.</text>
</comment>
<keyword evidence="6 10" id="KW-0547">Nucleotide-binding</keyword>
<keyword evidence="7 10" id="KW-0067">ATP-binding</keyword>
<evidence type="ECO:0000256" key="1">
    <source>
        <dbReference type="ARBA" id="ARBA00004245"/>
    </source>
</evidence>
<dbReference type="InterPro" id="IPR050304">
    <property type="entry name" value="MT-severing_AAA_ATPase"/>
</dbReference>
<accession>A0A194QD82</accession>
<dbReference type="InterPro" id="IPR003593">
    <property type="entry name" value="AAA+_ATPase"/>
</dbReference>
<dbReference type="InterPro" id="IPR014044">
    <property type="entry name" value="CAP_dom"/>
</dbReference>
<comment type="catalytic activity">
    <reaction evidence="10">
        <text>n ATP + n H2O + a microtubule = n ADP + n phosphate + (n+1) alpha/beta tubulin heterodimers.</text>
        <dbReference type="EC" id="5.6.1.1"/>
    </reaction>
</comment>
<evidence type="ECO:0000256" key="4">
    <source>
        <dbReference type="ARBA" id="ARBA00022525"/>
    </source>
</evidence>
<dbReference type="InterPro" id="IPR003959">
    <property type="entry name" value="ATPase_AAA_core"/>
</dbReference>
<evidence type="ECO:0000259" key="13">
    <source>
        <dbReference type="SMART" id="SM00382"/>
    </source>
</evidence>
<keyword evidence="10" id="KW-0498">Mitosis</keyword>
<dbReference type="InterPro" id="IPR015415">
    <property type="entry name" value="Spast_Vps4_C"/>
</dbReference>
<comment type="activity regulation">
    <text evidence="10">ATPase activity is stimulated by microtubules, which promote homooligomerization. ATP-dependent microtubule severing is stimulated by interaction with KATNB1.</text>
</comment>
<feature type="region of interest" description="Disordered" evidence="11">
    <location>
        <begin position="620"/>
        <end position="709"/>
    </location>
</feature>
<dbReference type="InterPro" id="IPR003960">
    <property type="entry name" value="ATPase_AAA_CS"/>
</dbReference>
<feature type="domain" description="SCP" evidence="12">
    <location>
        <begin position="8"/>
        <end position="172"/>
    </location>
</feature>
<keyword evidence="9 10" id="KW-0413">Isomerase</keyword>
<evidence type="ECO:0000256" key="6">
    <source>
        <dbReference type="ARBA" id="ARBA00022741"/>
    </source>
</evidence>
<dbReference type="SUPFAM" id="SSF55797">
    <property type="entry name" value="PR-1-like"/>
    <property type="match status" value="1"/>
</dbReference>
<keyword evidence="10" id="KW-0132">Cell division</keyword>
<gene>
    <name evidence="10" type="primary">KATNA1</name>
    <name evidence="14" type="ORF">RR46_06535</name>
</gene>
<dbReference type="GO" id="GO:0005524">
    <property type="term" value="F:ATP binding"/>
    <property type="evidence" value="ECO:0007669"/>
    <property type="project" value="UniProtKB-KW"/>
</dbReference>
<dbReference type="EC" id="5.6.1.1" evidence="10"/>
<evidence type="ECO:0000256" key="9">
    <source>
        <dbReference type="ARBA" id="ARBA00023235"/>
    </source>
</evidence>
<dbReference type="EMBL" id="KQ459185">
    <property type="protein sequence ID" value="KPJ03379.1"/>
    <property type="molecule type" value="Genomic_DNA"/>
</dbReference>
<reference evidence="14 15" key="1">
    <citation type="journal article" date="2015" name="Nat. Commun.">
        <title>Outbred genome sequencing and CRISPR/Cas9 gene editing in butterflies.</title>
        <authorList>
            <person name="Li X."/>
            <person name="Fan D."/>
            <person name="Zhang W."/>
            <person name="Liu G."/>
            <person name="Zhang L."/>
            <person name="Zhao L."/>
            <person name="Fang X."/>
            <person name="Chen L."/>
            <person name="Dong Y."/>
            <person name="Chen Y."/>
            <person name="Ding Y."/>
            <person name="Zhao R."/>
            <person name="Feng M."/>
            <person name="Zhu Y."/>
            <person name="Feng Y."/>
            <person name="Jiang X."/>
            <person name="Zhu D."/>
            <person name="Xiang H."/>
            <person name="Feng X."/>
            <person name="Li S."/>
            <person name="Wang J."/>
            <person name="Zhang G."/>
            <person name="Kronforst M.R."/>
            <person name="Wang W."/>
        </authorList>
    </citation>
    <scope>NUCLEOTIDE SEQUENCE [LARGE SCALE GENOMIC DNA]</scope>
    <source>
        <strain evidence="14">Ya'a_city_454_Px</strain>
        <tissue evidence="14">Whole body</tissue>
    </source>
</reference>
<dbReference type="FunFam" id="1.10.8.60:FF:000025">
    <property type="entry name" value="Katanin p60 ATPase-containing subunit A1"/>
    <property type="match status" value="1"/>
</dbReference>
<dbReference type="STRING" id="66420.A0A194QD82"/>
<dbReference type="PANTHER" id="PTHR23074">
    <property type="entry name" value="AAA DOMAIN-CONTAINING"/>
    <property type="match status" value="1"/>
</dbReference>
<dbReference type="Gene3D" id="3.40.33.10">
    <property type="entry name" value="CAP"/>
    <property type="match status" value="1"/>
</dbReference>
<evidence type="ECO:0000256" key="11">
    <source>
        <dbReference type="SAM" id="MobiDB-lite"/>
    </source>
</evidence>
<organism evidence="14 15">
    <name type="scientific">Papilio xuthus</name>
    <name type="common">Asian swallowtail butterfly</name>
    <dbReference type="NCBI Taxonomy" id="66420"/>
    <lineage>
        <taxon>Eukaryota</taxon>
        <taxon>Metazoa</taxon>
        <taxon>Ecdysozoa</taxon>
        <taxon>Arthropoda</taxon>
        <taxon>Hexapoda</taxon>
        <taxon>Insecta</taxon>
        <taxon>Pterygota</taxon>
        <taxon>Neoptera</taxon>
        <taxon>Endopterygota</taxon>
        <taxon>Lepidoptera</taxon>
        <taxon>Glossata</taxon>
        <taxon>Ditrysia</taxon>
        <taxon>Papilionoidea</taxon>
        <taxon>Papilionidae</taxon>
        <taxon>Papilioninae</taxon>
        <taxon>Papilio</taxon>
    </lineage>
</organism>
<dbReference type="Gene3D" id="3.40.50.300">
    <property type="entry name" value="P-loop containing nucleotide triphosphate hydrolases"/>
    <property type="match status" value="1"/>
</dbReference>
<evidence type="ECO:0000256" key="3">
    <source>
        <dbReference type="ARBA" id="ARBA00022490"/>
    </source>
</evidence>
<dbReference type="PROSITE" id="PS00674">
    <property type="entry name" value="AAA"/>
    <property type="match status" value="1"/>
</dbReference>
<dbReference type="Pfam" id="PF00188">
    <property type="entry name" value="CAP"/>
    <property type="match status" value="1"/>
</dbReference>
<dbReference type="InterPro" id="IPR028596">
    <property type="entry name" value="KATNA1"/>
</dbReference>
<dbReference type="FunFam" id="3.40.50.300:FF:000159">
    <property type="entry name" value="Katanin p60 ATPase-containing subunit A1"/>
    <property type="match status" value="1"/>
</dbReference>
<evidence type="ECO:0000256" key="10">
    <source>
        <dbReference type="HAMAP-Rule" id="MF_03023"/>
    </source>
</evidence>
<dbReference type="PRINTS" id="PR00838">
    <property type="entry name" value="V5ALLERGEN"/>
</dbReference>
<dbReference type="HAMAP" id="MF_03023">
    <property type="entry name" value="Katanin_p60_A1"/>
    <property type="match status" value="1"/>
</dbReference>
<keyword evidence="10" id="KW-0131">Cell cycle</keyword>
<evidence type="ECO:0000256" key="5">
    <source>
        <dbReference type="ARBA" id="ARBA00022701"/>
    </source>
</evidence>
<dbReference type="SUPFAM" id="SSF52540">
    <property type="entry name" value="P-loop containing nucleoside triphosphate hydrolases"/>
    <property type="match status" value="1"/>
</dbReference>
<dbReference type="GO" id="GO:0008568">
    <property type="term" value="F:microtubule severing ATPase activity"/>
    <property type="evidence" value="ECO:0007669"/>
    <property type="project" value="UniProtKB-EC"/>
</dbReference>
<sequence>MPASLSKEEKMRILTRLNHRRNDAALGLLGNLPAAGDMLNMRWVEELAREAQMWADQCAAPKFPEDHDLCRDLYSLPVGQNVASVVGEAPGLRVESLVDLWYMQGRHYKANVSSFEPPSQNSSYYGDFAQMLWSKTFMVGCGRSRFMSMWQDRPRTVERLVCNMAPRGPRPQQPLWQVARPASLCPPRTSPATHYPGLCSVNDSQKFDKKDYKMPIEDSVIISTVLELDRNSSFENVENLDEIYVAKLAAIIMEKSNNDQQESDQINVTEIVSKMGIKFEDFNTLNKRIANERKKIRRYMNNFSKSRRKLRTVGRPKAYYLYELSKEEDEKRTKYTVDINPVIEKETKESVMEEVTKENDELFTNETELSSNSTEDVEILNSSSEVSVQIDEAVTEILINSSNQITEAISNSSVETTELFLTNSSNIENNSSEINDDLIKEYLSDPETARELQETIMRMEHTMAGQPLEANITPMFLRPTTPTPMKVRRELKTTQSEEFKRFKMMFQKRTQTPIPGPKDKDEETEGEPILIDRHWIHVIMTNDAGGGSESREPRGSWRRADDVNIEFGFGMPLGSMSAHPAFHSAWDIGCPSSSFHQMARMMDRMMTESLQPFGFARVTARRSNSDKGQDPPRDGLRSEKGAAKKDRNRPDTHVSTGTRHPPTQVVRPTQATSFQESPLDQVKQSDPTTEKWAGTLRRRDPEIQPTLPSIVSRKTSTASAVSSGRKCRSVERIPRVKRQLAPIKPIRKTDGTTDGDVTILERDEKVFDTSGYELHLVETLERDILQKNPDVRWRDVIGLDDAKAVLQEAMVLPLVMPDYFKGIRRPWKGVLLTGPPGTGKTLLARAVATECRTTFFNVSSATLTSKYRGDSEKLVRLLFDMASFYAPSTIFIDEVDSLCAVRGADSEHEASRRFKAELLIQMDGLAAIFNQDKVVMVLAATNHPWDIDEAFRRRFEKRIYVGLPDEVTRTKLLKLCLREVSLTEDVEFQELSEKLDGYSGSDICNICRDAAMMTMRRKIAGKSPDQIRRLKQSELEAPVSKNDLNAAIEKTRRTVSSTDVARYVSWIQRHGCS</sequence>
<feature type="compositionally biased region" description="Polar residues" evidence="11">
    <location>
        <begin position="666"/>
        <end position="687"/>
    </location>
</feature>
<dbReference type="GO" id="GO:0005874">
    <property type="term" value="C:microtubule"/>
    <property type="evidence" value="ECO:0007669"/>
    <property type="project" value="UniProtKB-KW"/>
</dbReference>
<keyword evidence="15" id="KW-1185">Reference proteome</keyword>
<comment type="function">
    <text evidence="10">Catalytic subunit of a complex which severs microtubules in an ATP-dependent manner. Microtubule severing may promote rapid reorganization of cellular microtubule arrays and the release of microtubules from the centrosome following nucleation.</text>
</comment>
<dbReference type="GO" id="GO:0051301">
    <property type="term" value="P:cell division"/>
    <property type="evidence" value="ECO:0007669"/>
    <property type="project" value="UniProtKB-KW"/>
</dbReference>
<dbReference type="InterPro" id="IPR041569">
    <property type="entry name" value="AAA_lid_3"/>
</dbReference>
<evidence type="ECO:0000256" key="2">
    <source>
        <dbReference type="ARBA" id="ARBA00004613"/>
    </source>
</evidence>
<keyword evidence="3 10" id="KW-0963">Cytoplasm</keyword>
<dbReference type="GO" id="GO:0016887">
    <property type="term" value="F:ATP hydrolysis activity"/>
    <property type="evidence" value="ECO:0007669"/>
    <property type="project" value="InterPro"/>
</dbReference>
<dbReference type="SMART" id="SM00382">
    <property type="entry name" value="AAA"/>
    <property type="match status" value="1"/>
</dbReference>
<evidence type="ECO:0000256" key="8">
    <source>
        <dbReference type="ARBA" id="ARBA00023212"/>
    </source>
</evidence>
<keyword evidence="5 10" id="KW-0493">Microtubule</keyword>
<dbReference type="GO" id="GO:0005576">
    <property type="term" value="C:extracellular region"/>
    <property type="evidence" value="ECO:0007669"/>
    <property type="project" value="UniProtKB-SubCell"/>
</dbReference>
<dbReference type="GO" id="GO:0000922">
    <property type="term" value="C:spindle pole"/>
    <property type="evidence" value="ECO:0007669"/>
    <property type="project" value="UniProtKB-SubCell"/>
</dbReference>
<feature type="domain" description="AAA+ ATPase" evidence="13">
    <location>
        <begin position="826"/>
        <end position="965"/>
    </location>
</feature>
<dbReference type="GO" id="GO:0008017">
    <property type="term" value="F:microtubule binding"/>
    <property type="evidence" value="ECO:0007669"/>
    <property type="project" value="UniProtKB-UniRule"/>
</dbReference>
<evidence type="ECO:0000259" key="12">
    <source>
        <dbReference type="SMART" id="SM00198"/>
    </source>
</evidence>
<comment type="similarity">
    <text evidence="10">Belongs to the AAA ATPase family. Katanin p60 subunit A1 subfamily.</text>
</comment>
<dbReference type="PANTHER" id="PTHR23074:SF152">
    <property type="entry name" value="KATANIN P60 ATPASE-CONTAINING SUBUNIT A1"/>
    <property type="match status" value="1"/>
</dbReference>
<dbReference type="SMART" id="SM00198">
    <property type="entry name" value="SCP"/>
    <property type="match status" value="1"/>
</dbReference>
<dbReference type="InterPro" id="IPR002413">
    <property type="entry name" value="V5_allergen-like"/>
</dbReference>
<dbReference type="Pfam" id="PF09336">
    <property type="entry name" value="Vps4_C"/>
    <property type="match status" value="1"/>
</dbReference>
<dbReference type="GO" id="GO:0005813">
    <property type="term" value="C:centrosome"/>
    <property type="evidence" value="ECO:0007669"/>
    <property type="project" value="UniProtKB-SubCell"/>
</dbReference>
<evidence type="ECO:0000256" key="7">
    <source>
        <dbReference type="ARBA" id="ARBA00022840"/>
    </source>
</evidence>
<dbReference type="InterPro" id="IPR027417">
    <property type="entry name" value="P-loop_NTPase"/>
</dbReference>
<keyword evidence="4" id="KW-0964">Secreted</keyword>
<dbReference type="InterPro" id="IPR035940">
    <property type="entry name" value="CAP_sf"/>
</dbReference>
<dbReference type="Pfam" id="PF00004">
    <property type="entry name" value="AAA"/>
    <property type="match status" value="1"/>
</dbReference>
<dbReference type="CDD" id="cd05380">
    <property type="entry name" value="CAP_euk"/>
    <property type="match status" value="1"/>
</dbReference>
<dbReference type="Pfam" id="PF17862">
    <property type="entry name" value="AAA_lid_3"/>
    <property type="match status" value="1"/>
</dbReference>
<evidence type="ECO:0000313" key="14">
    <source>
        <dbReference type="EMBL" id="KPJ03379.1"/>
    </source>
</evidence>
<feature type="binding site" evidence="10">
    <location>
        <begin position="834"/>
        <end position="841"/>
    </location>
    <ligand>
        <name>ATP</name>
        <dbReference type="ChEBI" id="CHEBI:30616"/>
    </ligand>
</feature>